<protein>
    <submittedName>
        <fullName evidence="6">IclR family transcriptional regulator C-terminal domain-containing protein</fullName>
    </submittedName>
</protein>
<keyword evidence="7" id="KW-1185">Reference proteome</keyword>
<dbReference type="SMART" id="SM00346">
    <property type="entry name" value="HTH_ICLR"/>
    <property type="match status" value="2"/>
</dbReference>
<comment type="caution">
    <text evidence="6">The sequence shown here is derived from an EMBL/GenBank/DDBJ whole genome shotgun (WGS) entry which is preliminary data.</text>
</comment>
<dbReference type="Proteomes" id="UP001589710">
    <property type="component" value="Unassembled WGS sequence"/>
</dbReference>
<dbReference type="InterPro" id="IPR005471">
    <property type="entry name" value="Tscrpt_reg_IclR_N"/>
</dbReference>
<feature type="domain" description="IclR-ED" evidence="5">
    <location>
        <begin position="69"/>
        <end position="259"/>
    </location>
</feature>
<dbReference type="Pfam" id="PF01614">
    <property type="entry name" value="IclR_C"/>
    <property type="match status" value="2"/>
</dbReference>
<dbReference type="Gene3D" id="1.10.10.10">
    <property type="entry name" value="Winged helix-like DNA-binding domain superfamily/Winged helix DNA-binding domain"/>
    <property type="match status" value="2"/>
</dbReference>
<feature type="domain" description="IclR-ED" evidence="5">
    <location>
        <begin position="338"/>
        <end position="522"/>
    </location>
</feature>
<feature type="domain" description="HTH iclR-type" evidence="4">
    <location>
        <begin position="6"/>
        <end position="68"/>
    </location>
</feature>
<dbReference type="InterPro" id="IPR036388">
    <property type="entry name" value="WH-like_DNA-bd_sf"/>
</dbReference>
<dbReference type="InterPro" id="IPR014757">
    <property type="entry name" value="Tscrpt_reg_IclR_C"/>
</dbReference>
<keyword evidence="2" id="KW-0238">DNA-binding</keyword>
<dbReference type="Pfam" id="PF09339">
    <property type="entry name" value="HTH_IclR"/>
    <property type="match status" value="2"/>
</dbReference>
<evidence type="ECO:0000256" key="3">
    <source>
        <dbReference type="ARBA" id="ARBA00023163"/>
    </source>
</evidence>
<reference evidence="6 7" key="1">
    <citation type="submission" date="2024-09" db="EMBL/GenBank/DDBJ databases">
        <authorList>
            <person name="Sun Q."/>
            <person name="Mori K."/>
        </authorList>
    </citation>
    <scope>NUCLEOTIDE SEQUENCE [LARGE SCALE GENOMIC DNA]</scope>
    <source>
        <strain evidence="6 7">JCM 3331</strain>
    </source>
</reference>
<name>A0ABV5R7W7_9ACTN</name>
<dbReference type="InterPro" id="IPR036390">
    <property type="entry name" value="WH_DNA-bd_sf"/>
</dbReference>
<keyword evidence="3" id="KW-0804">Transcription</keyword>
<evidence type="ECO:0000259" key="5">
    <source>
        <dbReference type="PROSITE" id="PS51078"/>
    </source>
</evidence>
<proteinExistence type="predicted"/>
<dbReference type="EMBL" id="JBHMCG010000075">
    <property type="protein sequence ID" value="MFB9573959.1"/>
    <property type="molecule type" value="Genomic_DNA"/>
</dbReference>
<dbReference type="SUPFAM" id="SSF55781">
    <property type="entry name" value="GAF domain-like"/>
    <property type="match status" value="2"/>
</dbReference>
<evidence type="ECO:0000313" key="7">
    <source>
        <dbReference type="Proteomes" id="UP001589710"/>
    </source>
</evidence>
<evidence type="ECO:0000313" key="6">
    <source>
        <dbReference type="EMBL" id="MFB9573959.1"/>
    </source>
</evidence>
<gene>
    <name evidence="6" type="ORF">ACFFTL_17010</name>
</gene>
<evidence type="ECO:0000259" key="4">
    <source>
        <dbReference type="PROSITE" id="PS51077"/>
    </source>
</evidence>
<dbReference type="Gene3D" id="3.30.450.40">
    <property type="match status" value="2"/>
</dbReference>
<dbReference type="PANTHER" id="PTHR30136:SF34">
    <property type="entry name" value="TRANSCRIPTIONAL REGULATOR"/>
    <property type="match status" value="1"/>
</dbReference>
<dbReference type="SUPFAM" id="SSF46785">
    <property type="entry name" value="Winged helix' DNA-binding domain"/>
    <property type="match status" value="2"/>
</dbReference>
<dbReference type="InterPro" id="IPR029016">
    <property type="entry name" value="GAF-like_dom_sf"/>
</dbReference>
<evidence type="ECO:0000256" key="1">
    <source>
        <dbReference type="ARBA" id="ARBA00023015"/>
    </source>
</evidence>
<keyword evidence="1" id="KW-0805">Transcription regulation</keyword>
<sequence length="532" mass="56598">MSDDSVRPLQRGLAVLRALAAAREPEQVRAGDLVRATGLARSTVDRVVATLVSLGYVRQQGQELYLAPPLMELGNAYLSTSGLTHEAAARAARLARELDESVSLAVPDRDGVRFTAQATRRRAMSITFRIGDLLPAERCAAGLVFATEWDEADWARWRERTAADPAGTGFPAVAPHPVCEEEFRRGAERARRQGWALDDQLVEPGLVAVAVPVRGDDGAVRGALSAVSHTNRHTAQGLADAVLPTLREEAARLAAADGPAPAARPATRPVTGPVVLQSLARGLAVLRALDGAPPAGLPVTALAEATGLPRTTVYRSLRTLQNEGYVGADGPLFRPLPRVLELGYARLSTPAFADLAQPHLRDLVTRVQESASVTVLDGTDILYVARVPITRVMSVDITLGTRFPAYPTAMGRVLLAGLPEPERDRLLTDSAPRALTPHTVIDPADLARILRQVAADGHAVIDEELEEGLRSVAVPLRNPAGRTVAALNVAQHSGDTPLEATRDALLPALRDAAAAIEADVAIADRFGTVRYP</sequence>
<feature type="domain" description="HTH iclR-type" evidence="4">
    <location>
        <begin position="276"/>
        <end position="344"/>
    </location>
</feature>
<dbReference type="RefSeq" id="WP_386143974.1">
    <property type="nucleotide sequence ID" value="NZ_JBHMCG010000075.1"/>
</dbReference>
<dbReference type="PROSITE" id="PS51078">
    <property type="entry name" value="ICLR_ED"/>
    <property type="match status" value="2"/>
</dbReference>
<dbReference type="PROSITE" id="PS51077">
    <property type="entry name" value="HTH_ICLR"/>
    <property type="match status" value="2"/>
</dbReference>
<dbReference type="PANTHER" id="PTHR30136">
    <property type="entry name" value="HELIX-TURN-HELIX TRANSCRIPTIONAL REGULATOR, ICLR FAMILY"/>
    <property type="match status" value="1"/>
</dbReference>
<evidence type="ECO:0000256" key="2">
    <source>
        <dbReference type="ARBA" id="ARBA00023125"/>
    </source>
</evidence>
<accession>A0ABV5R7W7</accession>
<organism evidence="6 7">
    <name type="scientific">Streptomyces yanii</name>
    <dbReference type="NCBI Taxonomy" id="78510"/>
    <lineage>
        <taxon>Bacteria</taxon>
        <taxon>Bacillati</taxon>
        <taxon>Actinomycetota</taxon>
        <taxon>Actinomycetes</taxon>
        <taxon>Kitasatosporales</taxon>
        <taxon>Streptomycetaceae</taxon>
        <taxon>Streptomyces</taxon>
    </lineage>
</organism>
<dbReference type="InterPro" id="IPR050707">
    <property type="entry name" value="HTH_MetabolicPath_Reg"/>
</dbReference>